<evidence type="ECO:0000256" key="1">
    <source>
        <dbReference type="SAM" id="MobiDB-lite"/>
    </source>
</evidence>
<protein>
    <submittedName>
        <fullName evidence="2">Uncharacterized protein</fullName>
    </submittedName>
</protein>
<dbReference type="Proteomes" id="UP000198914">
    <property type="component" value="Unassembled WGS sequence"/>
</dbReference>
<name>A0A1H3RDC4_9RHOB</name>
<dbReference type="InterPro" id="IPR036629">
    <property type="entry name" value="YjbJ_sf"/>
</dbReference>
<sequence>MSRKEFTENWIPFRDPLLSNYPELTDADLEAADGSTAELAKRIAKNQGIDVDEAQMTLHEFLAGPLPADAYSAPVHDNASLADSGDYIPEGEDAMSDDKRFGDDRTAETPMGRST</sequence>
<organism evidence="2 3">
    <name type="scientific">Jannaschia faecimaris</name>
    <dbReference type="NCBI Taxonomy" id="1244108"/>
    <lineage>
        <taxon>Bacteria</taxon>
        <taxon>Pseudomonadati</taxon>
        <taxon>Pseudomonadota</taxon>
        <taxon>Alphaproteobacteria</taxon>
        <taxon>Rhodobacterales</taxon>
        <taxon>Roseobacteraceae</taxon>
        <taxon>Jannaschia</taxon>
    </lineage>
</organism>
<dbReference type="AlphaFoldDB" id="A0A1H3RDC4"/>
<dbReference type="RefSeq" id="WP_092645711.1">
    <property type="nucleotide sequence ID" value="NZ_FNPX01000008.1"/>
</dbReference>
<reference evidence="3" key="1">
    <citation type="submission" date="2016-10" db="EMBL/GenBank/DDBJ databases">
        <authorList>
            <person name="Varghese N."/>
            <person name="Submissions S."/>
        </authorList>
    </citation>
    <scope>NUCLEOTIDE SEQUENCE [LARGE SCALE GENOMIC DNA]</scope>
    <source>
        <strain evidence="3">DSM 100420</strain>
    </source>
</reference>
<gene>
    <name evidence="2" type="ORF">SAMN05444004_10866</name>
</gene>
<dbReference type="STRING" id="1244108.SAMN05444004_10866"/>
<dbReference type="OrthoDB" id="7651547at2"/>
<accession>A0A1H3RDC4</accession>
<evidence type="ECO:0000313" key="2">
    <source>
        <dbReference type="EMBL" id="SDZ23553.1"/>
    </source>
</evidence>
<proteinExistence type="predicted"/>
<keyword evidence="3" id="KW-1185">Reference proteome</keyword>
<feature type="compositionally biased region" description="Basic and acidic residues" evidence="1">
    <location>
        <begin position="96"/>
        <end position="107"/>
    </location>
</feature>
<feature type="region of interest" description="Disordered" evidence="1">
    <location>
        <begin position="77"/>
        <end position="115"/>
    </location>
</feature>
<dbReference type="Gene3D" id="1.10.1470.10">
    <property type="entry name" value="YjbJ"/>
    <property type="match status" value="1"/>
</dbReference>
<dbReference type="EMBL" id="FNPX01000008">
    <property type="protein sequence ID" value="SDZ23553.1"/>
    <property type="molecule type" value="Genomic_DNA"/>
</dbReference>
<evidence type="ECO:0000313" key="3">
    <source>
        <dbReference type="Proteomes" id="UP000198914"/>
    </source>
</evidence>